<dbReference type="AlphaFoldDB" id="A0A6I6NG98"/>
<dbReference type="Proteomes" id="UP000436138">
    <property type="component" value="Chromosome"/>
</dbReference>
<dbReference type="KEGG" id="sbro:GQF42_43855"/>
<sequence>MLKLGKSMRARTERESALIRIRKLLSNRLVKLAATVTAALAMLLGTTGTANAAIYWDNPSIQMVNQASQQCLAGVYDFGPSYPAGETVPGCMARGTSWIRLESGQPDSGGHANVQIMTESGSGTVCLGAVAGEGPSQIQGSAATRWETCEVDGNNWDQIWTMITAAPAQNVGNPAGLKHFINFHNDHYNVCLDGGIGVYGFPGGCSTTNNWQIWNIYTNQTSEPYRG</sequence>
<reference evidence="1 2" key="1">
    <citation type="submission" date="2019-12" db="EMBL/GenBank/DDBJ databases">
        <title>Streptomyces sp. strain T44 isolated from rhizosphere soil of Broussonetia papyrifera.</title>
        <authorList>
            <person name="Mo P."/>
        </authorList>
    </citation>
    <scope>NUCLEOTIDE SEQUENCE [LARGE SCALE GENOMIC DNA]</scope>
    <source>
        <strain evidence="1 2">T44</strain>
    </source>
</reference>
<name>A0A6I6NG98_9ACTN</name>
<accession>A0A6I6NG98</accession>
<gene>
    <name evidence="1" type="ORF">GQF42_43855</name>
</gene>
<keyword evidence="2" id="KW-1185">Reference proteome</keyword>
<proteinExistence type="predicted"/>
<evidence type="ECO:0000313" key="2">
    <source>
        <dbReference type="Proteomes" id="UP000436138"/>
    </source>
</evidence>
<organism evidence="1 2">
    <name type="scientific">Streptomyces broussonetiae</name>
    <dbReference type="NCBI Taxonomy" id="2686304"/>
    <lineage>
        <taxon>Bacteria</taxon>
        <taxon>Bacillati</taxon>
        <taxon>Actinomycetota</taxon>
        <taxon>Actinomycetes</taxon>
        <taxon>Kitasatosporales</taxon>
        <taxon>Streptomycetaceae</taxon>
        <taxon>Streptomyces</taxon>
    </lineage>
</organism>
<evidence type="ECO:0000313" key="1">
    <source>
        <dbReference type="EMBL" id="QHA09210.1"/>
    </source>
</evidence>
<dbReference type="EMBL" id="CP047020">
    <property type="protein sequence ID" value="QHA09210.1"/>
    <property type="molecule type" value="Genomic_DNA"/>
</dbReference>
<protein>
    <submittedName>
        <fullName evidence="1">Uncharacterized protein</fullName>
    </submittedName>
</protein>
<dbReference type="RefSeq" id="WP_158929377.1">
    <property type="nucleotide sequence ID" value="NZ_CP047020.1"/>
</dbReference>